<evidence type="ECO:0000259" key="3">
    <source>
        <dbReference type="PROSITE" id="PS50011"/>
    </source>
</evidence>
<protein>
    <recommendedName>
        <fullName evidence="3">Protein kinase domain-containing protein</fullName>
    </recommendedName>
</protein>
<keyword evidence="2" id="KW-0067">ATP-binding</keyword>
<dbReference type="GO" id="GO:0005524">
    <property type="term" value="F:ATP binding"/>
    <property type="evidence" value="ECO:0007669"/>
    <property type="project" value="UniProtKB-KW"/>
</dbReference>
<organism evidence="4 5">
    <name type="scientific">Pristionchus entomophagus</name>
    <dbReference type="NCBI Taxonomy" id="358040"/>
    <lineage>
        <taxon>Eukaryota</taxon>
        <taxon>Metazoa</taxon>
        <taxon>Ecdysozoa</taxon>
        <taxon>Nematoda</taxon>
        <taxon>Chromadorea</taxon>
        <taxon>Rhabditida</taxon>
        <taxon>Rhabditina</taxon>
        <taxon>Diplogasteromorpha</taxon>
        <taxon>Diplogasteroidea</taxon>
        <taxon>Neodiplogasteridae</taxon>
        <taxon>Pristionchus</taxon>
    </lineage>
</organism>
<dbReference type="InterPro" id="IPR011009">
    <property type="entry name" value="Kinase-like_dom_sf"/>
</dbReference>
<feature type="domain" description="Protein kinase" evidence="3">
    <location>
        <begin position="1"/>
        <end position="128"/>
    </location>
</feature>
<dbReference type="AlphaFoldDB" id="A0AAV5T295"/>
<dbReference type="InterPro" id="IPR050198">
    <property type="entry name" value="Non-receptor_tyrosine_kinases"/>
</dbReference>
<dbReference type="SUPFAM" id="SSF56112">
    <property type="entry name" value="Protein kinase-like (PK-like)"/>
    <property type="match status" value="1"/>
</dbReference>
<evidence type="ECO:0000256" key="2">
    <source>
        <dbReference type="ARBA" id="ARBA00022840"/>
    </source>
</evidence>
<name>A0AAV5T295_9BILA</name>
<dbReference type="Pfam" id="PF07714">
    <property type="entry name" value="PK_Tyr_Ser-Thr"/>
    <property type="match status" value="2"/>
</dbReference>
<evidence type="ECO:0000256" key="1">
    <source>
        <dbReference type="ARBA" id="ARBA00022741"/>
    </source>
</evidence>
<dbReference type="InterPro" id="IPR001245">
    <property type="entry name" value="Ser-Thr/Tyr_kinase_cat_dom"/>
</dbReference>
<keyword evidence="1" id="KW-0547">Nucleotide-binding</keyword>
<dbReference type="SMART" id="SM00219">
    <property type="entry name" value="TyrKc"/>
    <property type="match status" value="1"/>
</dbReference>
<proteinExistence type="predicted"/>
<dbReference type="PROSITE" id="PS50011">
    <property type="entry name" value="PROTEIN_KINASE_DOM"/>
    <property type="match status" value="1"/>
</dbReference>
<dbReference type="InterPro" id="IPR020635">
    <property type="entry name" value="Tyr_kinase_cat_dom"/>
</dbReference>
<evidence type="ECO:0000313" key="4">
    <source>
        <dbReference type="EMBL" id="GMS86968.1"/>
    </source>
</evidence>
<gene>
    <name evidence="4" type="ORF">PENTCL1PPCAC_9143</name>
</gene>
<dbReference type="Gene3D" id="1.10.510.10">
    <property type="entry name" value="Transferase(Phosphotransferase) domain 1"/>
    <property type="match status" value="1"/>
</dbReference>
<feature type="non-terminal residue" evidence="4">
    <location>
        <position position="128"/>
    </location>
</feature>
<feature type="non-terminal residue" evidence="4">
    <location>
        <position position="1"/>
    </location>
</feature>
<dbReference type="EMBL" id="BTSX01000002">
    <property type="protein sequence ID" value="GMS86968.1"/>
    <property type="molecule type" value="Genomic_DNA"/>
</dbReference>
<dbReference type="Gene3D" id="3.30.200.20">
    <property type="entry name" value="Phosphorylase Kinase, domain 1"/>
    <property type="match status" value="1"/>
</dbReference>
<sequence>QVHRVRLHGRVVAVKKLKPGEVTEEENLLREAETTRFLSHENIVRTIGVCSYKPYILADFGLTRCLDTIAYYRANKQGFPYKWTAPEAWVIFDNDGILRQPGRSTSASDVWTFAVVLWELYSSGDVGL</sequence>
<accession>A0AAV5T295</accession>
<dbReference type="InterPro" id="IPR000719">
    <property type="entry name" value="Prot_kinase_dom"/>
</dbReference>
<reference evidence="4" key="1">
    <citation type="submission" date="2023-10" db="EMBL/GenBank/DDBJ databases">
        <title>Genome assembly of Pristionchus species.</title>
        <authorList>
            <person name="Yoshida K."/>
            <person name="Sommer R.J."/>
        </authorList>
    </citation>
    <scope>NUCLEOTIDE SEQUENCE</scope>
    <source>
        <strain evidence="4">RS0144</strain>
    </source>
</reference>
<comment type="caution">
    <text evidence="4">The sequence shown here is derived from an EMBL/GenBank/DDBJ whole genome shotgun (WGS) entry which is preliminary data.</text>
</comment>
<dbReference type="Proteomes" id="UP001432027">
    <property type="component" value="Unassembled WGS sequence"/>
</dbReference>
<keyword evidence="5" id="KW-1185">Reference proteome</keyword>
<dbReference type="PANTHER" id="PTHR24418">
    <property type="entry name" value="TYROSINE-PROTEIN KINASE"/>
    <property type="match status" value="1"/>
</dbReference>
<evidence type="ECO:0000313" key="5">
    <source>
        <dbReference type="Proteomes" id="UP001432027"/>
    </source>
</evidence>
<dbReference type="GO" id="GO:0004713">
    <property type="term" value="F:protein tyrosine kinase activity"/>
    <property type="evidence" value="ECO:0007669"/>
    <property type="project" value="InterPro"/>
</dbReference>